<proteinExistence type="predicted"/>
<accession>D7MX03</accession>
<dbReference type="EMBL" id="GL348896">
    <property type="protein sequence ID" value="EFH38925.1"/>
    <property type="molecule type" value="Genomic_DNA"/>
</dbReference>
<organism evidence="2">
    <name type="scientific">Arabidopsis lyrata subsp. lyrata</name>
    <name type="common">Lyre-leaved rock-cress</name>
    <dbReference type="NCBI Taxonomy" id="81972"/>
    <lineage>
        <taxon>Eukaryota</taxon>
        <taxon>Viridiplantae</taxon>
        <taxon>Streptophyta</taxon>
        <taxon>Embryophyta</taxon>
        <taxon>Tracheophyta</taxon>
        <taxon>Spermatophyta</taxon>
        <taxon>Magnoliopsida</taxon>
        <taxon>eudicotyledons</taxon>
        <taxon>Gunneridae</taxon>
        <taxon>Pentapetalae</taxon>
        <taxon>rosids</taxon>
        <taxon>malvids</taxon>
        <taxon>Brassicales</taxon>
        <taxon>Brassicaceae</taxon>
        <taxon>Camelineae</taxon>
        <taxon>Arabidopsis</taxon>
    </lineage>
</organism>
<keyword evidence="2" id="KW-1185">Reference proteome</keyword>
<gene>
    <name evidence="1" type="ORF">ARALYDRAFT_920402</name>
</gene>
<sequence length="285" mass="32932">MIESSYLANKRHVRYPSPKLLVLRSEISSDRCSRTILLETISKDHRENNKIFICSYKFPSYPHSEYHFNNLGRIAGYCDGLVCIYQSENIYIINPTTRKLRILSSNLLQKCTCLPVKTEVFNLNNGEQRCICFPILFNELGNDKSSIFANGSLYWQNIYNLKIAAFDLHTEMFSEVLPPSWYTNYSCGVYLWSLKDRLCLSDVLQYPDVDIWGLQQEGPNVMKWEKILSVTILSMDCLDPNFWKLGLAACYFRPIGQKPSRSFLEQVPADQCSTTLYMEDLVSSV</sequence>
<dbReference type="PANTHER" id="PTHR31672">
    <property type="entry name" value="BNACNNG10540D PROTEIN"/>
    <property type="match status" value="1"/>
</dbReference>
<dbReference type="AlphaFoldDB" id="D7MX03"/>
<dbReference type="HOGENOM" id="CLU_048191_0_0_1"/>
<protein>
    <submittedName>
        <fullName evidence="1">Uncharacterized protein</fullName>
    </submittedName>
</protein>
<dbReference type="PANTHER" id="PTHR31672:SF13">
    <property type="entry name" value="F-BOX PROTEIN CPR30-LIKE"/>
    <property type="match status" value="1"/>
</dbReference>
<dbReference type="Proteomes" id="UP000008694">
    <property type="component" value="Unassembled WGS sequence"/>
</dbReference>
<dbReference type="Gramene" id="scaffold_25100001.1">
    <property type="protein sequence ID" value="scaffold_25100001.1"/>
    <property type="gene ID" value="scaffold_25100001.1"/>
</dbReference>
<evidence type="ECO:0000313" key="1">
    <source>
        <dbReference type="EMBL" id="EFH38925.1"/>
    </source>
</evidence>
<reference evidence="2" key="1">
    <citation type="journal article" date="2011" name="Nat. Genet.">
        <title>The Arabidopsis lyrata genome sequence and the basis of rapid genome size change.</title>
        <authorList>
            <person name="Hu T.T."/>
            <person name="Pattyn P."/>
            <person name="Bakker E.G."/>
            <person name="Cao J."/>
            <person name="Cheng J.-F."/>
            <person name="Clark R.M."/>
            <person name="Fahlgren N."/>
            <person name="Fawcett J.A."/>
            <person name="Grimwood J."/>
            <person name="Gundlach H."/>
            <person name="Haberer G."/>
            <person name="Hollister J.D."/>
            <person name="Ossowski S."/>
            <person name="Ottilar R.P."/>
            <person name="Salamov A.A."/>
            <person name="Schneeberger K."/>
            <person name="Spannagl M."/>
            <person name="Wang X."/>
            <person name="Yang L."/>
            <person name="Nasrallah M.E."/>
            <person name="Bergelson J."/>
            <person name="Carrington J.C."/>
            <person name="Gaut B.S."/>
            <person name="Schmutz J."/>
            <person name="Mayer K.F.X."/>
            <person name="Van de Peer Y."/>
            <person name="Grigoriev I.V."/>
            <person name="Nordborg M."/>
            <person name="Weigel D."/>
            <person name="Guo Y.-L."/>
        </authorList>
    </citation>
    <scope>NUCLEOTIDE SEQUENCE [LARGE SCALE GENOMIC DNA]</scope>
    <source>
        <strain evidence="2">cv. MN47</strain>
    </source>
</reference>
<evidence type="ECO:0000313" key="2">
    <source>
        <dbReference type="Proteomes" id="UP000008694"/>
    </source>
</evidence>
<dbReference type="InterPro" id="IPR050796">
    <property type="entry name" value="SCF_F-box_component"/>
</dbReference>
<name>D7MX03_ARALL</name>